<feature type="domain" description="A20-type" evidence="18">
    <location>
        <begin position="587"/>
        <end position="622"/>
    </location>
</feature>
<dbReference type="PANTHER" id="PTHR13367">
    <property type="entry name" value="UBIQUITIN THIOESTERASE"/>
    <property type="match status" value="1"/>
</dbReference>
<dbReference type="SUPFAM" id="SSF46934">
    <property type="entry name" value="UBA-like"/>
    <property type="match status" value="1"/>
</dbReference>
<protein>
    <recommendedName>
        <fullName evidence="5">ubiquitinyl hydrolase 1</fullName>
        <ecNumber evidence="5">3.4.19.12</ecNumber>
    </recommendedName>
</protein>
<dbReference type="Gene3D" id="4.10.240.30">
    <property type="match status" value="1"/>
</dbReference>
<dbReference type="CDD" id="cd22768">
    <property type="entry name" value="OTU_OTUD7"/>
    <property type="match status" value="1"/>
</dbReference>
<evidence type="ECO:0000256" key="9">
    <source>
        <dbReference type="ARBA" id="ARBA00022723"/>
    </source>
</evidence>
<gene>
    <name evidence="19" type="ORF">PLOB_00018745</name>
</gene>
<dbReference type="InterPro" id="IPR003323">
    <property type="entry name" value="OTU_dom"/>
</dbReference>
<keyword evidence="7" id="KW-0597">Phosphoprotein</keyword>
<evidence type="ECO:0000256" key="5">
    <source>
        <dbReference type="ARBA" id="ARBA00012759"/>
    </source>
</evidence>
<dbReference type="Pfam" id="PF01754">
    <property type="entry name" value="zf-A20"/>
    <property type="match status" value="2"/>
</dbReference>
<dbReference type="InterPro" id="IPR009060">
    <property type="entry name" value="UBA-like_sf"/>
</dbReference>
<keyword evidence="20" id="KW-1185">Reference proteome</keyword>
<keyword evidence="15" id="KW-0539">Nucleus</keyword>
<evidence type="ECO:0000256" key="4">
    <source>
        <dbReference type="ARBA" id="ARBA00005865"/>
    </source>
</evidence>
<accession>A0ABN8NHG6</accession>
<dbReference type="EC" id="3.4.19.12" evidence="5"/>
<proteinExistence type="inferred from homology"/>
<name>A0ABN8NHG6_9CNID</name>
<evidence type="ECO:0000256" key="12">
    <source>
        <dbReference type="ARBA" id="ARBA00022801"/>
    </source>
</evidence>
<feature type="region of interest" description="Disordered" evidence="16">
    <location>
        <begin position="675"/>
        <end position="705"/>
    </location>
</feature>
<evidence type="ECO:0000256" key="7">
    <source>
        <dbReference type="ARBA" id="ARBA00022553"/>
    </source>
</evidence>
<feature type="compositionally biased region" description="Basic and acidic residues" evidence="16">
    <location>
        <begin position="474"/>
        <end position="493"/>
    </location>
</feature>
<evidence type="ECO:0000256" key="11">
    <source>
        <dbReference type="ARBA" id="ARBA00022786"/>
    </source>
</evidence>
<keyword evidence="6" id="KW-0963">Cytoplasm</keyword>
<evidence type="ECO:0000313" key="20">
    <source>
        <dbReference type="Proteomes" id="UP001159405"/>
    </source>
</evidence>
<evidence type="ECO:0000256" key="3">
    <source>
        <dbReference type="ARBA" id="ARBA00004496"/>
    </source>
</evidence>
<feature type="domain" description="OTU" evidence="17">
    <location>
        <begin position="153"/>
        <end position="396"/>
    </location>
</feature>
<dbReference type="Pfam" id="PF02338">
    <property type="entry name" value="OTU"/>
    <property type="match status" value="1"/>
</dbReference>
<keyword evidence="12" id="KW-0378">Hydrolase</keyword>
<dbReference type="InterPro" id="IPR051346">
    <property type="entry name" value="OTU_Deubiquitinase"/>
</dbReference>
<feature type="compositionally biased region" description="Basic and acidic residues" evidence="16">
    <location>
        <begin position="292"/>
        <end position="315"/>
    </location>
</feature>
<evidence type="ECO:0000259" key="18">
    <source>
        <dbReference type="PROSITE" id="PS51036"/>
    </source>
</evidence>
<evidence type="ECO:0000256" key="10">
    <source>
        <dbReference type="ARBA" id="ARBA00022771"/>
    </source>
</evidence>
<evidence type="ECO:0000256" key="6">
    <source>
        <dbReference type="ARBA" id="ARBA00022490"/>
    </source>
</evidence>
<dbReference type="PANTHER" id="PTHR13367:SF27">
    <property type="entry name" value="OTU DOMAIN-CONTAINING PROTEIN"/>
    <property type="match status" value="1"/>
</dbReference>
<feature type="region of interest" description="Disordered" evidence="16">
    <location>
        <begin position="274"/>
        <end position="315"/>
    </location>
</feature>
<feature type="domain" description="A20-type" evidence="18">
    <location>
        <begin position="739"/>
        <end position="774"/>
    </location>
</feature>
<reference evidence="19 20" key="1">
    <citation type="submission" date="2022-05" db="EMBL/GenBank/DDBJ databases">
        <authorList>
            <consortium name="Genoscope - CEA"/>
            <person name="William W."/>
        </authorList>
    </citation>
    <scope>NUCLEOTIDE SEQUENCE [LARGE SCALE GENOMIC DNA]</scope>
</reference>
<evidence type="ECO:0000256" key="1">
    <source>
        <dbReference type="ARBA" id="ARBA00000707"/>
    </source>
</evidence>
<organism evidence="19 20">
    <name type="scientific">Porites lobata</name>
    <dbReference type="NCBI Taxonomy" id="104759"/>
    <lineage>
        <taxon>Eukaryota</taxon>
        <taxon>Metazoa</taxon>
        <taxon>Cnidaria</taxon>
        <taxon>Anthozoa</taxon>
        <taxon>Hexacorallia</taxon>
        <taxon>Scleractinia</taxon>
        <taxon>Fungiina</taxon>
        <taxon>Poritidae</taxon>
        <taxon>Porites</taxon>
    </lineage>
</organism>
<comment type="catalytic activity">
    <reaction evidence="1">
        <text>Thiol-dependent hydrolysis of ester, thioester, amide, peptide and isopeptide bonds formed by the C-terminal Gly of ubiquitin (a 76-residue protein attached to proteins as an intracellular targeting signal).</text>
        <dbReference type="EC" id="3.4.19.12"/>
    </reaction>
</comment>
<dbReference type="Proteomes" id="UP001159405">
    <property type="component" value="Unassembled WGS sequence"/>
</dbReference>
<dbReference type="EMBL" id="CALNXK010000022">
    <property type="protein sequence ID" value="CAH3109614.1"/>
    <property type="molecule type" value="Genomic_DNA"/>
</dbReference>
<evidence type="ECO:0000256" key="13">
    <source>
        <dbReference type="ARBA" id="ARBA00022807"/>
    </source>
</evidence>
<evidence type="ECO:0000256" key="15">
    <source>
        <dbReference type="ARBA" id="ARBA00023242"/>
    </source>
</evidence>
<sequence>MDDTLSNFIEKTGTDPSLARDLLESTNWNVEEALSAFETLSLGSSASSHNEVPKRVKPFPSGKAGRGLSMVNADIVGEARHKVIEDKIPGTDERYEGFEGMSDFTFVLPDLSNYSEDLSDFLRRDLIETSVLVALEQAGHLNWWADAGVCRRLVPLATVGDGNCLLHAASLGMWGFHDRLLTLRKALYCTLTSHLAKGAIKRRWRLEQWQKNIKAGGLLYSEEEWEKEWLEVLRIASTQRRDHEHLTTEKNKEGENISTLASILEKYVESETSDVPVKEESTHSPADCQQNDTKDCDKGNGKSTEHEKLSDKEVDEEGRGAFESLEDIHVFVLAHVLRRPIIIIADQFLYGFGGEPIAPIPFGGVYLPLECDPPSCLKSPLVLAFESAHFSPLVPSDEKNGGKTSSLKAAVPLVGPSYDLLSLKFAVDPGEDFLWSSLDEKATIPDELELSMNKKLELLKKYLNVENVKLPNTGKKDNPEDKKTATKGEKSEVSSDAANKPGSKSPTKSAEKKEKSWIATQIMKVGTMAGMVGGVVHSNIYVARLQTDKKPEYYEKMIENYIESAKERFEEEKKAQTKATKGAGSSGEKPQPCINPGCQLYGTSATNYLCSGCYKTQKSYSETGRYLVGAGSSSGREPQTNYDNGGVQSYLPPPSYSAYVPYGYFGDYSRTQGSNVEQKNTVKAQQPTHVSLPSGTSHSSKETGKELPSYAEVMKLGKTTALNLPSSTSGHSTAQSASSSIPVRCITDNCPYFGSPQNKGYCSGCYKAYQKTLKYVIEESEKSQSKVV</sequence>
<dbReference type="Gene3D" id="1.10.8.10">
    <property type="entry name" value="DNA helicase RuvA subunit, C-terminal domain"/>
    <property type="match status" value="1"/>
</dbReference>
<feature type="region of interest" description="Disordered" evidence="16">
    <location>
        <begin position="470"/>
        <end position="513"/>
    </location>
</feature>
<feature type="compositionally biased region" description="Polar residues" evidence="16">
    <location>
        <begin position="675"/>
        <end position="698"/>
    </location>
</feature>
<comment type="subcellular location">
    <subcellularLocation>
        <location evidence="3">Cytoplasm</location>
    </subcellularLocation>
    <subcellularLocation>
        <location evidence="2">Nucleus</location>
    </subcellularLocation>
</comment>
<dbReference type="Pfam" id="PF14555">
    <property type="entry name" value="UBA_4"/>
    <property type="match status" value="1"/>
</dbReference>
<dbReference type="InterPro" id="IPR002653">
    <property type="entry name" value="Znf_A20"/>
</dbReference>
<dbReference type="PROSITE" id="PS50802">
    <property type="entry name" value="OTU"/>
    <property type="match status" value="1"/>
</dbReference>
<dbReference type="Gene3D" id="1.20.5.4770">
    <property type="match status" value="1"/>
</dbReference>
<keyword evidence="13" id="KW-0788">Thiol protease</keyword>
<keyword evidence="11" id="KW-0833">Ubl conjugation pathway</keyword>
<evidence type="ECO:0000313" key="19">
    <source>
        <dbReference type="EMBL" id="CAH3109614.1"/>
    </source>
</evidence>
<keyword evidence="8" id="KW-0645">Protease</keyword>
<evidence type="ECO:0000256" key="2">
    <source>
        <dbReference type="ARBA" id="ARBA00004123"/>
    </source>
</evidence>
<keyword evidence="14" id="KW-0862">Zinc</keyword>
<evidence type="ECO:0000259" key="17">
    <source>
        <dbReference type="PROSITE" id="PS50802"/>
    </source>
</evidence>
<dbReference type="SMART" id="SM00259">
    <property type="entry name" value="ZnF_A20"/>
    <property type="match status" value="2"/>
</dbReference>
<evidence type="ECO:0000256" key="8">
    <source>
        <dbReference type="ARBA" id="ARBA00022670"/>
    </source>
</evidence>
<evidence type="ECO:0000256" key="14">
    <source>
        <dbReference type="ARBA" id="ARBA00022833"/>
    </source>
</evidence>
<feature type="compositionally biased region" description="Polar residues" evidence="16">
    <location>
        <begin position="494"/>
        <end position="508"/>
    </location>
</feature>
<keyword evidence="10" id="KW-0863">Zinc-finger</keyword>
<keyword evidence="9" id="KW-0479">Metal-binding</keyword>
<comment type="caution">
    <text evidence="19">The sequence shown here is derived from an EMBL/GenBank/DDBJ whole genome shotgun (WGS) entry which is preliminary data.</text>
</comment>
<evidence type="ECO:0000256" key="16">
    <source>
        <dbReference type="SAM" id="MobiDB-lite"/>
    </source>
</evidence>
<dbReference type="PROSITE" id="PS51036">
    <property type="entry name" value="ZF_A20"/>
    <property type="match status" value="2"/>
</dbReference>
<comment type="similarity">
    <text evidence="4">Belongs to the peptidase C64 family.</text>
</comment>